<evidence type="ECO:0000256" key="2">
    <source>
        <dbReference type="ARBA" id="ARBA00010756"/>
    </source>
</evidence>
<feature type="domain" description="Glycine cleavage system P-protein N-terminal" evidence="10">
    <location>
        <begin position="75"/>
        <end position="502"/>
    </location>
</feature>
<feature type="compositionally biased region" description="Low complexity" evidence="9">
    <location>
        <begin position="36"/>
        <end position="45"/>
    </location>
</feature>
<feature type="modified residue" description="N6-(pyridoxal phosphate)lysine" evidence="8">
    <location>
        <position position="810"/>
    </location>
</feature>
<evidence type="ECO:0000259" key="11">
    <source>
        <dbReference type="Pfam" id="PF21478"/>
    </source>
</evidence>
<dbReference type="GO" id="GO:0004375">
    <property type="term" value="F:glycine dehydrogenase (decarboxylating) activity"/>
    <property type="evidence" value="ECO:0007669"/>
    <property type="project" value="UniProtKB-EC"/>
</dbReference>
<dbReference type="GO" id="GO:0005739">
    <property type="term" value="C:mitochondrion"/>
    <property type="evidence" value="ECO:0007669"/>
    <property type="project" value="TreeGrafter"/>
</dbReference>
<protein>
    <recommendedName>
        <fullName evidence="3">glycine dehydrogenase (aminomethyl-transferring)</fullName>
        <ecNumber evidence="3">1.4.4.2</ecNumber>
    </recommendedName>
</protein>
<feature type="region of interest" description="Disordered" evidence="9">
    <location>
        <begin position="20"/>
        <end position="83"/>
    </location>
</feature>
<dbReference type="Gene3D" id="3.90.1150.10">
    <property type="entry name" value="Aspartate Aminotransferase, domain 1"/>
    <property type="match status" value="3"/>
</dbReference>
<evidence type="ECO:0000256" key="3">
    <source>
        <dbReference type="ARBA" id="ARBA00012134"/>
    </source>
</evidence>
<dbReference type="CDD" id="cd00613">
    <property type="entry name" value="GDC-P"/>
    <property type="match status" value="2"/>
</dbReference>
<dbReference type="HAMAP" id="MF_00711">
    <property type="entry name" value="GcvP"/>
    <property type="match status" value="1"/>
</dbReference>
<dbReference type="HOGENOM" id="CLU_004620_3_2_1"/>
<dbReference type="GO" id="GO:0048046">
    <property type="term" value="C:apoplast"/>
    <property type="evidence" value="ECO:0007669"/>
    <property type="project" value="TreeGrafter"/>
</dbReference>
<dbReference type="GO" id="GO:0005960">
    <property type="term" value="C:glycine cleavage complex"/>
    <property type="evidence" value="ECO:0007669"/>
    <property type="project" value="TreeGrafter"/>
</dbReference>
<dbReference type="InterPro" id="IPR003437">
    <property type="entry name" value="GcvP"/>
</dbReference>
<organism evidence="12">
    <name type="scientific">Oryza meridionalis</name>
    <dbReference type="NCBI Taxonomy" id="40149"/>
    <lineage>
        <taxon>Eukaryota</taxon>
        <taxon>Viridiplantae</taxon>
        <taxon>Streptophyta</taxon>
        <taxon>Embryophyta</taxon>
        <taxon>Tracheophyta</taxon>
        <taxon>Spermatophyta</taxon>
        <taxon>Magnoliopsida</taxon>
        <taxon>Liliopsida</taxon>
        <taxon>Poales</taxon>
        <taxon>Poaceae</taxon>
        <taxon>BOP clade</taxon>
        <taxon>Oryzoideae</taxon>
        <taxon>Oryzeae</taxon>
        <taxon>Oryzinae</taxon>
        <taxon>Oryza</taxon>
    </lineage>
</organism>
<evidence type="ECO:0000256" key="9">
    <source>
        <dbReference type="SAM" id="MobiDB-lite"/>
    </source>
</evidence>
<dbReference type="GO" id="GO:0019464">
    <property type="term" value="P:glycine decarboxylation via glycine cleavage system"/>
    <property type="evidence" value="ECO:0007669"/>
    <property type="project" value="TreeGrafter"/>
</dbReference>
<dbReference type="InterPro" id="IPR015421">
    <property type="entry name" value="PyrdxlP-dep_Trfase_major"/>
</dbReference>
<dbReference type="PANTHER" id="PTHR11773">
    <property type="entry name" value="GLYCINE DEHYDROGENASE, DECARBOXYLATING"/>
    <property type="match status" value="1"/>
</dbReference>
<dbReference type="Gramene" id="OMERI01G25710.1">
    <property type="protein sequence ID" value="OMERI01G25710.1"/>
    <property type="gene ID" value="OMERI01G25710"/>
</dbReference>
<dbReference type="PANTHER" id="PTHR11773:SF1">
    <property type="entry name" value="GLYCINE DEHYDROGENASE (DECARBOXYLATING), MITOCHONDRIAL"/>
    <property type="match status" value="1"/>
</dbReference>
<dbReference type="InterPro" id="IPR049316">
    <property type="entry name" value="GDC-P_C"/>
</dbReference>
<evidence type="ECO:0000259" key="10">
    <source>
        <dbReference type="Pfam" id="PF02347"/>
    </source>
</evidence>
<dbReference type="STRING" id="40149.A0A0E0C6P2"/>
<sequence length="1299" mass="140723">MERARRLANRALLRRLLAAAASTTSPAPSHGISTLAKAPGAGSRPRAPRPAPHQYTTGRPVSASALQPSDTFPRRHNSATPAEQAAMASECGFNTLDALIDATVPAAIRAPTMHFSGKFDAGFTESQMIDHMQRLAAMNKAYKSFIGMGYYNTHVPAVILRNLMENPAWYTQYTPYQAEIAQGRLESLLNYQTMVADLTGLPMSNASLLDEATAAAEAMAMCNGILKSKKKTFLIASNCHPQTIDVCQTRAAGFDLNVIVADAKDFDYSSGDVCGVLVQYPGTEGEVLDYAEFVKDAHAHGVKVVMATDLLALTSLRPPGEIGADIAVGSAQRFGVPMGYGGPHAAFLATSQEYKRLMPGRIIGVSVDSSGKPALRMAMQTREQHIRRDKATSNICTAQALLANMAAMYAVYHGPEGLKAIADRVHGLAGTFAYGLKKLGTVTVQELPFFDTVKVKVADANAIAQEACENEMNLRVVDATTITVAFDETTTLEDVDKLFKVFNGGKPANFTAESLASEVSSSIPSSLVRKSPYLTHPIFNMYHTEHELLRYLHKLQSKDLSLCHSMIPLGSCTMKLNATVEMMPVTYPSFANMHPFAPTEQAAGYHEMFDDLGDLLCKITGFDSFSLQPNAGASGEYAGLMVIRAYHREMFDDLGDLLCKITGFDSFSLQPNAGASGEYAGLMVIRAYHRARGDYHRDVCIIPVSAHGTNPASAAMCGMKIVAVGTDSKGNINIEELRKAAEANKDNLAALMVTYPSTHGVYEEGIDEICRIIHENGGQVYMDGANMNAQVGLTSPGFIGADVCHLNLHKTFCIPHGGGGPGMGPIGVKKHLAPFLPSHPVITTGGFPLPEKTDPLGTISAAPWGSALILPISYTYIAMMGSKGLTDASKIAILNANYMTKRLEKHYPVLFRGVNGTVAHEFIIDLRGFKTTAGIEPEDVAKRLMDYGFHAPTMSWPVPGTLMIEPTESESKAELDRFCDALISIREEIAEIESGKADVNNNVLKSAPHPPQLLMSDSWTKPYSREYAAFPAAWLRGAKFWPTTCRVDNVYGDRNLICTLQQGSQITTGGFPLPEKTDPLGTISAAPWGSALILPISYTYIAMMGSKGLTDASKIAILNANYMAKRLEKHYPVLFRGVNGTVAHEFIIDLRGFKTTAGIEPEDVAKRLMDYGFHAPTMSWPVPGTLMIEPTESESKAELDRFCDALISIREEIAEIESGKADVNNNVLKSAPHPPQLLMSDSWTKPYSREYAAFPAAWLRGAKFWPTTCRVDNVYGDRNLICTLQQGSQVAEEAAAATA</sequence>
<feature type="domain" description="Glycine dehydrogenase C-terminal" evidence="11">
    <location>
        <begin position="1112"/>
        <end position="1233"/>
    </location>
</feature>
<keyword evidence="13" id="KW-1185">Reference proteome</keyword>
<dbReference type="FunFam" id="3.90.1150.10:FF:000007">
    <property type="entry name" value="Glycine dehydrogenase (decarboxylating), mitochondrial"/>
    <property type="match status" value="2"/>
</dbReference>
<feature type="domain" description="Glycine dehydrogenase C-terminal" evidence="11">
    <location>
        <begin position="888"/>
        <end position="1009"/>
    </location>
</feature>
<dbReference type="GO" id="GO:0009941">
    <property type="term" value="C:chloroplast envelope"/>
    <property type="evidence" value="ECO:0007669"/>
    <property type="project" value="TreeGrafter"/>
</dbReference>
<keyword evidence="5" id="KW-0560">Oxidoreductase</keyword>
<dbReference type="InterPro" id="IPR015422">
    <property type="entry name" value="PyrdxlP-dep_Trfase_small"/>
</dbReference>
<dbReference type="GO" id="GO:0016594">
    <property type="term" value="F:glycine binding"/>
    <property type="evidence" value="ECO:0007669"/>
    <property type="project" value="TreeGrafter"/>
</dbReference>
<dbReference type="FunFam" id="3.40.640.10:FF:000007">
    <property type="entry name" value="glycine dehydrogenase (Decarboxylating), mitochondrial"/>
    <property type="match status" value="1"/>
</dbReference>
<feature type="domain" description="Glycine cleavage system P-protein N-terminal" evidence="10">
    <location>
        <begin position="721"/>
        <end position="837"/>
    </location>
</feature>
<evidence type="ECO:0000313" key="13">
    <source>
        <dbReference type="Proteomes" id="UP000008021"/>
    </source>
</evidence>
<name>A0A0E0C6P2_9ORYZ</name>
<evidence type="ECO:0000256" key="6">
    <source>
        <dbReference type="ARBA" id="ARBA00046415"/>
    </source>
</evidence>
<comment type="subunit">
    <text evidence="6">Homodimer. The glycine cleavage system is composed of four proteins: P, T, L and H.</text>
</comment>
<dbReference type="EC" id="1.4.4.2" evidence="3"/>
<dbReference type="FunFam" id="3.90.1150.10:FF:000025">
    <property type="entry name" value="Glycine cleavage system P protein"/>
    <property type="match status" value="1"/>
</dbReference>
<dbReference type="eggNOG" id="KOG2040">
    <property type="taxonomic scope" value="Eukaryota"/>
</dbReference>
<dbReference type="GO" id="GO:0030170">
    <property type="term" value="F:pyridoxal phosphate binding"/>
    <property type="evidence" value="ECO:0007669"/>
    <property type="project" value="TreeGrafter"/>
</dbReference>
<accession>A0A0E0C6P2</accession>
<reference evidence="12" key="1">
    <citation type="submission" date="2015-04" db="UniProtKB">
        <authorList>
            <consortium name="EnsemblPlants"/>
        </authorList>
    </citation>
    <scope>IDENTIFICATION</scope>
</reference>
<dbReference type="Pfam" id="PF02347">
    <property type="entry name" value="GDC-P"/>
    <property type="match status" value="2"/>
</dbReference>
<comment type="catalytic activity">
    <reaction evidence="7">
        <text>N(6)-[(R)-lipoyl]-L-lysyl-[glycine-cleavage complex H protein] + glycine + H(+) = N(6)-[(R)-S(8)-aminomethyldihydrolipoyl]-L-lysyl-[glycine-cleavage complex H protein] + CO2</text>
        <dbReference type="Rhea" id="RHEA:24304"/>
        <dbReference type="Rhea" id="RHEA-COMP:10494"/>
        <dbReference type="Rhea" id="RHEA-COMP:10495"/>
        <dbReference type="ChEBI" id="CHEBI:15378"/>
        <dbReference type="ChEBI" id="CHEBI:16526"/>
        <dbReference type="ChEBI" id="CHEBI:57305"/>
        <dbReference type="ChEBI" id="CHEBI:83099"/>
        <dbReference type="ChEBI" id="CHEBI:83143"/>
        <dbReference type="EC" id="1.4.4.2"/>
    </reaction>
</comment>
<dbReference type="Proteomes" id="UP000008021">
    <property type="component" value="Chromosome 1"/>
</dbReference>
<reference evidence="12" key="2">
    <citation type="submission" date="2018-05" db="EMBL/GenBank/DDBJ databases">
        <title>OmerRS3 (Oryza meridionalis Reference Sequence Version 3).</title>
        <authorList>
            <person name="Zhang J."/>
            <person name="Kudrna D."/>
            <person name="Lee S."/>
            <person name="Talag J."/>
            <person name="Welchert J."/>
            <person name="Wing R.A."/>
        </authorList>
    </citation>
    <scope>NUCLEOTIDE SEQUENCE [LARGE SCALE GENOMIC DNA]</scope>
    <source>
        <strain evidence="12">cv. OR44</strain>
    </source>
</reference>
<dbReference type="Pfam" id="PF21478">
    <property type="entry name" value="GcvP2_C"/>
    <property type="match status" value="2"/>
</dbReference>
<dbReference type="FunFam" id="3.40.640.10:FF:000005">
    <property type="entry name" value="Glycine dehydrogenase (decarboxylating), mitochondrial"/>
    <property type="match status" value="1"/>
</dbReference>
<dbReference type="InterPro" id="IPR020581">
    <property type="entry name" value="GDC_P"/>
</dbReference>
<comment type="similarity">
    <text evidence="2">Belongs to the GcvP family.</text>
</comment>
<dbReference type="Gene3D" id="3.40.640.10">
    <property type="entry name" value="Type I PLP-dependent aspartate aminotransferase-like (Major domain)"/>
    <property type="match status" value="3"/>
</dbReference>
<evidence type="ECO:0000256" key="4">
    <source>
        <dbReference type="ARBA" id="ARBA00022898"/>
    </source>
</evidence>
<dbReference type="SUPFAM" id="SSF53383">
    <property type="entry name" value="PLP-dependent transferases"/>
    <property type="match status" value="4"/>
</dbReference>
<evidence type="ECO:0000313" key="12">
    <source>
        <dbReference type="EnsemblPlants" id="OMERI01G25710.1"/>
    </source>
</evidence>
<evidence type="ECO:0000256" key="1">
    <source>
        <dbReference type="ARBA" id="ARBA00001933"/>
    </source>
</evidence>
<comment type="cofactor">
    <cofactor evidence="1 8">
        <name>pyridoxal 5'-phosphate</name>
        <dbReference type="ChEBI" id="CHEBI:597326"/>
    </cofactor>
</comment>
<keyword evidence="4 8" id="KW-0663">Pyridoxal phosphate</keyword>
<dbReference type="EnsemblPlants" id="OMERI01G25710.1">
    <property type="protein sequence ID" value="OMERI01G25710.1"/>
    <property type="gene ID" value="OMERI01G25710"/>
</dbReference>
<dbReference type="InterPro" id="IPR049315">
    <property type="entry name" value="GDC-P_N"/>
</dbReference>
<dbReference type="InterPro" id="IPR015424">
    <property type="entry name" value="PyrdxlP-dep_Trfase"/>
</dbReference>
<evidence type="ECO:0000256" key="7">
    <source>
        <dbReference type="ARBA" id="ARBA00049026"/>
    </source>
</evidence>
<feature type="compositionally biased region" description="Polar residues" evidence="9">
    <location>
        <begin position="54"/>
        <end position="70"/>
    </location>
</feature>
<proteinExistence type="inferred from homology"/>
<evidence type="ECO:0000256" key="5">
    <source>
        <dbReference type="ARBA" id="ARBA00023002"/>
    </source>
</evidence>
<evidence type="ECO:0000256" key="8">
    <source>
        <dbReference type="PIRSR" id="PIRSR603437-50"/>
    </source>
</evidence>